<dbReference type="GO" id="GO:0000976">
    <property type="term" value="F:transcription cis-regulatory region binding"/>
    <property type="evidence" value="ECO:0007669"/>
    <property type="project" value="TreeGrafter"/>
</dbReference>
<dbReference type="RefSeq" id="WP_003594132.1">
    <property type="nucleotide sequence ID" value="NZ_JH719381.1"/>
</dbReference>
<dbReference type="HOGENOM" id="CLU_039613_6_1_5"/>
<keyword evidence="2" id="KW-0805">Transcription regulation</keyword>
<evidence type="ECO:0000256" key="5">
    <source>
        <dbReference type="ARBA" id="ARBA00054626"/>
    </source>
</evidence>
<dbReference type="PROSITE" id="PS50931">
    <property type="entry name" value="HTH_LYSR"/>
    <property type="match status" value="1"/>
</dbReference>
<evidence type="ECO:0000256" key="4">
    <source>
        <dbReference type="ARBA" id="ARBA00023163"/>
    </source>
</evidence>
<dbReference type="Gene3D" id="1.10.10.10">
    <property type="entry name" value="Winged helix-like DNA-binding domain superfamily/Winged helix DNA-binding domain"/>
    <property type="match status" value="1"/>
</dbReference>
<evidence type="ECO:0000313" key="9">
    <source>
        <dbReference type="EMBL" id="EJB08107.1"/>
    </source>
</evidence>
<dbReference type="AlphaFoldDB" id="I9NMN7"/>
<gene>
    <name evidence="9" type="ORF">Rleg9DRAFT_7135</name>
</gene>
<dbReference type="PANTHER" id="PTHR30126:SF39">
    <property type="entry name" value="HTH-TYPE TRANSCRIPTIONAL REGULATOR CYSL"/>
    <property type="match status" value="1"/>
</dbReference>
<keyword evidence="3" id="KW-0238">DNA-binding</keyword>
<proteinExistence type="inferred from homology"/>
<evidence type="ECO:0000256" key="7">
    <source>
        <dbReference type="ARBA" id="ARBA00083243"/>
    </source>
</evidence>
<dbReference type="Proteomes" id="UP000005092">
    <property type="component" value="Unassembled WGS sequence"/>
</dbReference>
<feature type="domain" description="HTH lysR-type" evidence="8">
    <location>
        <begin position="1"/>
        <end position="58"/>
    </location>
</feature>
<dbReference type="CDD" id="cd08420">
    <property type="entry name" value="PBP2_CysL_like"/>
    <property type="match status" value="1"/>
</dbReference>
<evidence type="ECO:0000259" key="8">
    <source>
        <dbReference type="PROSITE" id="PS50931"/>
    </source>
</evidence>
<dbReference type="PRINTS" id="PR00039">
    <property type="entry name" value="HTHLYSR"/>
</dbReference>
<evidence type="ECO:0000256" key="6">
    <source>
        <dbReference type="ARBA" id="ARBA00067332"/>
    </source>
</evidence>
<accession>I9NMN7</accession>
<dbReference type="InterPro" id="IPR036390">
    <property type="entry name" value="WH_DNA-bd_sf"/>
</dbReference>
<evidence type="ECO:0000256" key="2">
    <source>
        <dbReference type="ARBA" id="ARBA00023015"/>
    </source>
</evidence>
<dbReference type="OrthoDB" id="9808620at2"/>
<dbReference type="Gene3D" id="3.40.190.290">
    <property type="match status" value="1"/>
</dbReference>
<organism evidence="9 10">
    <name type="scientific">Rhizobium leguminosarum bv. trifolii WSM597</name>
    <dbReference type="NCBI Taxonomy" id="754764"/>
    <lineage>
        <taxon>Bacteria</taxon>
        <taxon>Pseudomonadati</taxon>
        <taxon>Pseudomonadota</taxon>
        <taxon>Alphaproteobacteria</taxon>
        <taxon>Hyphomicrobiales</taxon>
        <taxon>Rhizobiaceae</taxon>
        <taxon>Rhizobium/Agrobacterium group</taxon>
        <taxon>Rhizobium</taxon>
    </lineage>
</organism>
<comment type="similarity">
    <text evidence="1">Belongs to the LysR transcriptional regulatory family.</text>
</comment>
<protein>
    <recommendedName>
        <fullName evidence="6">HTH-type transcriptional regulator TtuA</fullName>
    </recommendedName>
    <alternativeName>
        <fullName evidence="7">Tartrate utilization transcriptional regulator</fullName>
    </alternativeName>
</protein>
<comment type="function">
    <text evidence="5">Transcriptional regulator of the ttuABCDE tartrate utilization operon.</text>
</comment>
<dbReference type="InterPro" id="IPR000847">
    <property type="entry name" value="LysR_HTH_N"/>
</dbReference>
<reference evidence="9 10" key="1">
    <citation type="submission" date="2012-02" db="EMBL/GenBank/DDBJ databases">
        <title>Improved High-Quality Draft Sequence of Rhizobium leguminosarum bv. trifolii WSM597.</title>
        <authorList>
            <consortium name="US DOE Joint Genome Institute"/>
            <person name="Lucas S."/>
            <person name="Han J."/>
            <person name="Lapidus A."/>
            <person name="Cheng J.-F."/>
            <person name="Goodwin L."/>
            <person name="Pitluck S."/>
            <person name="Peters L."/>
            <person name="Ovchinnikova G."/>
            <person name="Held B."/>
            <person name="Detter J.C."/>
            <person name="Han C."/>
            <person name="Tapia R."/>
            <person name="Land M."/>
            <person name="Hauser L."/>
            <person name="Kyrpides N."/>
            <person name="Ivanova N."/>
            <person name="Pagani I."/>
            <person name="Brau L."/>
            <person name="Yates R."/>
            <person name="O'Hara G."/>
            <person name="Rui T."/>
            <person name="Howieson J."/>
            <person name="Reeve W."/>
            <person name="Woyke T."/>
        </authorList>
    </citation>
    <scope>NUCLEOTIDE SEQUENCE [LARGE SCALE GENOMIC DNA]</scope>
    <source>
        <strain evidence="9 10">WSM597</strain>
    </source>
</reference>
<evidence type="ECO:0000313" key="10">
    <source>
        <dbReference type="Proteomes" id="UP000005092"/>
    </source>
</evidence>
<dbReference type="PANTHER" id="PTHR30126">
    <property type="entry name" value="HTH-TYPE TRANSCRIPTIONAL REGULATOR"/>
    <property type="match status" value="1"/>
</dbReference>
<dbReference type="FunFam" id="1.10.10.10:FF:000001">
    <property type="entry name" value="LysR family transcriptional regulator"/>
    <property type="match status" value="1"/>
</dbReference>
<evidence type="ECO:0000256" key="3">
    <source>
        <dbReference type="ARBA" id="ARBA00023125"/>
    </source>
</evidence>
<dbReference type="GO" id="GO:0003700">
    <property type="term" value="F:DNA-binding transcription factor activity"/>
    <property type="evidence" value="ECO:0007669"/>
    <property type="project" value="InterPro"/>
</dbReference>
<sequence length="295" mass="31927">MTFEQLAIFVAVAEREHLTKAAASINLTPSAVSTAIKNLEHHYGVELFHRVGRRIELTESGRIFLSEAKTLLARARATELVLSEIGGMQRGTLSVFASQTIASYWLPSRLMRFHASHPGIDLNLTIGNTRTVADAVINGEADVGFVEGDLDEPALAAWVVDQDELVVVVAAIHPWAGAKTVAASDFTTARWVMREVGSGTRSVFEDALDEIGVTPADLDVALVLPSNEAILSALDGSTCAAAVSRLAAQRDIEAGKLVEIDFCRPIREFRLLKHKERHSSKAASTLIDMCRQKSG</sequence>
<dbReference type="Pfam" id="PF00126">
    <property type="entry name" value="HTH_1"/>
    <property type="match status" value="1"/>
</dbReference>
<dbReference type="Pfam" id="PF03466">
    <property type="entry name" value="LysR_substrate"/>
    <property type="match status" value="1"/>
</dbReference>
<dbReference type="InterPro" id="IPR036388">
    <property type="entry name" value="WH-like_DNA-bd_sf"/>
</dbReference>
<dbReference type="SUPFAM" id="SSF46785">
    <property type="entry name" value="Winged helix' DNA-binding domain"/>
    <property type="match status" value="1"/>
</dbReference>
<name>I9NMN7_RHILT</name>
<evidence type="ECO:0000256" key="1">
    <source>
        <dbReference type="ARBA" id="ARBA00009437"/>
    </source>
</evidence>
<dbReference type="SUPFAM" id="SSF53850">
    <property type="entry name" value="Periplasmic binding protein-like II"/>
    <property type="match status" value="1"/>
</dbReference>
<dbReference type="InterPro" id="IPR005119">
    <property type="entry name" value="LysR_subst-bd"/>
</dbReference>
<keyword evidence="4" id="KW-0804">Transcription</keyword>
<dbReference type="EMBL" id="JH719381">
    <property type="protein sequence ID" value="EJB08107.1"/>
    <property type="molecule type" value="Genomic_DNA"/>
</dbReference>